<reference evidence="5" key="1">
    <citation type="submission" date="2021-02" db="EMBL/GenBank/DDBJ databases">
        <authorList>
            <person name="Nowell W R."/>
        </authorList>
    </citation>
    <scope>NUCLEOTIDE SEQUENCE</scope>
</reference>
<protein>
    <recommendedName>
        <fullName evidence="3">Chitin-binding type-1 domain-containing protein</fullName>
    </recommendedName>
</protein>
<feature type="domain" description="Chitin-binding type-1" evidence="3">
    <location>
        <begin position="18"/>
        <end position="47"/>
    </location>
</feature>
<dbReference type="GO" id="GO:0008061">
    <property type="term" value="F:chitin binding"/>
    <property type="evidence" value="ECO:0007669"/>
    <property type="project" value="UniProtKB-UniRule"/>
</dbReference>
<name>A0A820T2Y9_9BILA</name>
<dbReference type="SUPFAM" id="SSF57016">
    <property type="entry name" value="Plant lectins/antimicrobial peptides"/>
    <property type="match status" value="1"/>
</dbReference>
<evidence type="ECO:0000256" key="2">
    <source>
        <dbReference type="PROSITE-ProRule" id="PRU00261"/>
    </source>
</evidence>
<evidence type="ECO:0000256" key="1">
    <source>
        <dbReference type="ARBA" id="ARBA00022669"/>
    </source>
</evidence>
<dbReference type="PROSITE" id="PS50941">
    <property type="entry name" value="CHIT_BIND_I_2"/>
    <property type="match status" value="1"/>
</dbReference>
<proteinExistence type="predicted"/>
<dbReference type="Pfam" id="PF00187">
    <property type="entry name" value="Chitin_bind_1"/>
    <property type="match status" value="1"/>
</dbReference>
<comment type="caution">
    <text evidence="2">Lacks conserved residue(s) required for the propagation of feature annotation.</text>
</comment>
<dbReference type="EMBL" id="CAJNRF010001378">
    <property type="protein sequence ID" value="CAF2007246.1"/>
    <property type="molecule type" value="Genomic_DNA"/>
</dbReference>
<dbReference type="SMART" id="SM00270">
    <property type="entry name" value="ChtBD1"/>
    <property type="match status" value="1"/>
</dbReference>
<keyword evidence="6" id="KW-1185">Reference proteome</keyword>
<comment type="caution">
    <text evidence="5">The sequence shown here is derived from an EMBL/GenBank/DDBJ whole genome shotgun (WGS) entry which is preliminary data.</text>
</comment>
<evidence type="ECO:0000313" key="5">
    <source>
        <dbReference type="EMBL" id="CAF4460541.1"/>
    </source>
</evidence>
<organism evidence="5 6">
    <name type="scientific">Rotaria magnacalcarata</name>
    <dbReference type="NCBI Taxonomy" id="392030"/>
    <lineage>
        <taxon>Eukaryota</taxon>
        <taxon>Metazoa</taxon>
        <taxon>Spiralia</taxon>
        <taxon>Gnathifera</taxon>
        <taxon>Rotifera</taxon>
        <taxon>Eurotatoria</taxon>
        <taxon>Bdelloidea</taxon>
        <taxon>Philodinida</taxon>
        <taxon>Philodinidae</taxon>
        <taxon>Rotaria</taxon>
    </lineage>
</organism>
<dbReference type="EMBL" id="CAJOBG010047565">
    <property type="protein sequence ID" value="CAF4460541.1"/>
    <property type="molecule type" value="Genomic_DNA"/>
</dbReference>
<accession>A0A820T2Y9</accession>
<feature type="disulfide bond" evidence="2">
    <location>
        <begin position="24"/>
        <end position="38"/>
    </location>
</feature>
<sequence length="47" mass="5158">RESPLRALIHRRFFRAPCPDPSMCLSEWGYCGTGPIYCGPGCQAGPC</sequence>
<keyword evidence="1 2" id="KW-0147">Chitin-binding</keyword>
<dbReference type="Gene3D" id="3.30.60.10">
    <property type="entry name" value="Endochitinase-like"/>
    <property type="match status" value="1"/>
</dbReference>
<evidence type="ECO:0000259" key="3">
    <source>
        <dbReference type="PROSITE" id="PS50941"/>
    </source>
</evidence>
<keyword evidence="2" id="KW-1015">Disulfide bond</keyword>
<dbReference type="InterPro" id="IPR036861">
    <property type="entry name" value="Endochitinase-like_sf"/>
</dbReference>
<evidence type="ECO:0000313" key="4">
    <source>
        <dbReference type="EMBL" id="CAF2007246.1"/>
    </source>
</evidence>
<dbReference type="InterPro" id="IPR001002">
    <property type="entry name" value="Chitin-bd_1"/>
</dbReference>
<dbReference type="AlphaFoldDB" id="A0A820T2Y9"/>
<evidence type="ECO:0000313" key="6">
    <source>
        <dbReference type="Proteomes" id="UP000663866"/>
    </source>
</evidence>
<dbReference type="Proteomes" id="UP000663856">
    <property type="component" value="Unassembled WGS sequence"/>
</dbReference>
<feature type="non-terminal residue" evidence="5">
    <location>
        <position position="1"/>
    </location>
</feature>
<dbReference type="Proteomes" id="UP000663866">
    <property type="component" value="Unassembled WGS sequence"/>
</dbReference>
<gene>
    <name evidence="5" type="ORF">OVN521_LOCUS38419</name>
    <name evidence="4" type="ORF">WKI299_LOCUS5051</name>
</gene>